<accession>A0A917Z730</accession>
<comment type="cofactor">
    <cofactor evidence="1">
        <name>Mg(2+)</name>
        <dbReference type="ChEBI" id="CHEBI:18420"/>
    </cofactor>
</comment>
<feature type="chain" id="PRO_5038000333" description="cyclic-guanylate-specific phosphodiesterase" evidence="6">
    <location>
        <begin position="27"/>
        <end position="865"/>
    </location>
</feature>
<comment type="caution">
    <text evidence="11">The sequence shown here is derived from an EMBL/GenBank/DDBJ whole genome shotgun (WGS) entry which is preliminary data.</text>
</comment>
<name>A0A917Z730_9GAMM</name>
<dbReference type="SUPFAM" id="SSF141868">
    <property type="entry name" value="EAL domain-like"/>
    <property type="match status" value="1"/>
</dbReference>
<evidence type="ECO:0000256" key="3">
    <source>
        <dbReference type="ARBA" id="ARBA00022636"/>
    </source>
</evidence>
<feature type="domain" description="EAL" evidence="9">
    <location>
        <begin position="606"/>
        <end position="860"/>
    </location>
</feature>
<comment type="catalytic activity">
    <reaction evidence="4">
        <text>3',3'-c-di-GMP + H2O = 5'-phosphoguanylyl(3'-&gt;5')guanosine + H(+)</text>
        <dbReference type="Rhea" id="RHEA:24902"/>
        <dbReference type="ChEBI" id="CHEBI:15377"/>
        <dbReference type="ChEBI" id="CHEBI:15378"/>
        <dbReference type="ChEBI" id="CHEBI:58754"/>
        <dbReference type="ChEBI" id="CHEBI:58805"/>
        <dbReference type="EC" id="3.1.4.52"/>
    </reaction>
    <physiologicalReaction direction="left-to-right" evidence="4">
        <dbReference type="Rhea" id="RHEA:24903"/>
    </physiologicalReaction>
</comment>
<dbReference type="PROSITE" id="PS50887">
    <property type="entry name" value="GGDEF"/>
    <property type="match status" value="1"/>
</dbReference>
<keyword evidence="3" id="KW-0973">c-di-GMP</keyword>
<dbReference type="FunFam" id="3.30.70.270:FF:000001">
    <property type="entry name" value="Diguanylate cyclase domain protein"/>
    <property type="match status" value="1"/>
</dbReference>
<dbReference type="Gene3D" id="3.40.190.10">
    <property type="entry name" value="Periplasmic binding protein-like II"/>
    <property type="match status" value="2"/>
</dbReference>
<gene>
    <name evidence="11" type="ORF">GCM10011348_05390</name>
</gene>
<sequence>MQRFHSIGVSPVIAGLALLLSLPAAAAPGDGDGVVRVGVYENAPKLMLGRDGRPSGILGDLLVEIAQREGWNLQPVPCRWQQCLEALERGTIDLMPDVAYSDQRALRFDFHRQPSLHSWSGLYARPGSGIHAPPDLNGRRLAVLSGAVQQQYLQGMLDSFGVEARLVEVESLAQGFELVASGDADAVVANRHYGDYVSLRYGLGSTPVMFQPARLYYATGKGRNGDLLATLDRYLADWVDNPASPYITILNRWGEPAASPVLPRSARRWLAGLAALLALALAGAALLRWQVARRTAQLTESQSRLETILNGVESAIYIKGQDLRYRYGNRRLCEMFGLDEPGLQGRSDEDFFSADAASEIRRCDTEVIEQGKRIVTEERLPMSDGSGERVFLTVKIPLRDALGRIYALCGISTDITEHKRNREEIHQLAFYDPLTELPNRRLLIDRLEHALATRTRTRCNGALLFIDLDNFKNLNDSLGHDMGDRLLQQVGERLKRHIRDSDTLARLGGDEFVLMLEGLAIAADEAARQVETLANKLLQLLAEPYTLPGKVYSSSASIGVAMFSDDFSSVDELLKRADLAMYQAKASGRNRVRFFNPKMQADVDARAELESDMREGLRREEFFLAYQPFVDAGGRLLGAEVLVRWRHPQRGLVSPAEFIPLAEDNGAILPLGSWILRGACRQLVAWSAQPAMAGLKLAVNISAKQLHHPDFVAEVLQVLDETGANPDRLELELTESHLVEDVEAMIGKMQRLRARGVHFSLDDFGTGYSSLSYLKRLPLDHLKIDQSFVRDLLTDCNDEAIVSMVIALGRSLDLAVIAEGVETEAQWRRLLELGCDQFQGYLFGHPGPVEALPASVGLTVAGERG</sequence>
<dbReference type="SMART" id="SM00052">
    <property type="entry name" value="EAL"/>
    <property type="match status" value="1"/>
</dbReference>
<dbReference type="Gene3D" id="3.20.20.450">
    <property type="entry name" value="EAL domain"/>
    <property type="match status" value="1"/>
</dbReference>
<dbReference type="EC" id="3.1.4.52" evidence="2"/>
<evidence type="ECO:0000256" key="1">
    <source>
        <dbReference type="ARBA" id="ARBA00001946"/>
    </source>
</evidence>
<reference evidence="11 12" key="1">
    <citation type="journal article" date="2014" name="Int. J. Syst. Evol. Microbiol.">
        <title>Complete genome sequence of Corynebacterium casei LMG S-19264T (=DSM 44701T), isolated from a smear-ripened cheese.</title>
        <authorList>
            <consortium name="US DOE Joint Genome Institute (JGI-PGF)"/>
            <person name="Walter F."/>
            <person name="Albersmeier A."/>
            <person name="Kalinowski J."/>
            <person name="Ruckert C."/>
        </authorList>
    </citation>
    <scope>NUCLEOTIDE SEQUENCE [LARGE SCALE GENOMIC DNA]</scope>
    <source>
        <strain evidence="11 12">CGMCC 1.7286</strain>
    </source>
</reference>
<evidence type="ECO:0000259" key="8">
    <source>
        <dbReference type="PROSITE" id="PS50113"/>
    </source>
</evidence>
<evidence type="ECO:0000313" key="11">
    <source>
        <dbReference type="EMBL" id="GGO76956.1"/>
    </source>
</evidence>
<dbReference type="EMBL" id="BMLT01000001">
    <property type="protein sequence ID" value="GGO76956.1"/>
    <property type="molecule type" value="Genomic_DNA"/>
</dbReference>
<dbReference type="InterPro" id="IPR000700">
    <property type="entry name" value="PAS-assoc_C"/>
</dbReference>
<dbReference type="GO" id="GO:0071111">
    <property type="term" value="F:cyclic-guanylate-specific phosphodiesterase activity"/>
    <property type="evidence" value="ECO:0007669"/>
    <property type="project" value="UniProtKB-EC"/>
</dbReference>
<dbReference type="InterPro" id="IPR000160">
    <property type="entry name" value="GGDEF_dom"/>
</dbReference>
<evidence type="ECO:0000256" key="5">
    <source>
        <dbReference type="SAM" id="Coils"/>
    </source>
</evidence>
<dbReference type="NCBIfam" id="TIGR00229">
    <property type="entry name" value="sensory_box"/>
    <property type="match status" value="1"/>
</dbReference>
<evidence type="ECO:0000256" key="2">
    <source>
        <dbReference type="ARBA" id="ARBA00012282"/>
    </source>
</evidence>
<dbReference type="InterPro" id="IPR001638">
    <property type="entry name" value="Solute-binding_3/MltF_N"/>
</dbReference>
<dbReference type="PANTHER" id="PTHR44757:SF2">
    <property type="entry name" value="BIOFILM ARCHITECTURE MAINTENANCE PROTEIN MBAA"/>
    <property type="match status" value="1"/>
</dbReference>
<feature type="signal peptide" evidence="6">
    <location>
        <begin position="1"/>
        <end position="26"/>
    </location>
</feature>
<feature type="domain" description="PAC" evidence="8">
    <location>
        <begin position="374"/>
        <end position="427"/>
    </location>
</feature>
<proteinExistence type="predicted"/>
<dbReference type="RefSeq" id="WP_188857993.1">
    <property type="nucleotide sequence ID" value="NZ_BMLT01000001.1"/>
</dbReference>
<feature type="domain" description="PAS" evidence="7">
    <location>
        <begin position="301"/>
        <end position="371"/>
    </location>
</feature>
<keyword evidence="6" id="KW-0732">Signal</keyword>
<dbReference type="FunFam" id="3.20.20.450:FF:000001">
    <property type="entry name" value="Cyclic di-GMP phosphodiesterase yahA"/>
    <property type="match status" value="1"/>
</dbReference>
<dbReference type="SMART" id="SM00267">
    <property type="entry name" value="GGDEF"/>
    <property type="match status" value="1"/>
</dbReference>
<dbReference type="InterPro" id="IPR013656">
    <property type="entry name" value="PAS_4"/>
</dbReference>
<dbReference type="InterPro" id="IPR035965">
    <property type="entry name" value="PAS-like_dom_sf"/>
</dbReference>
<dbReference type="InterPro" id="IPR000014">
    <property type="entry name" value="PAS"/>
</dbReference>
<dbReference type="Pfam" id="PF00497">
    <property type="entry name" value="SBP_bac_3"/>
    <property type="match status" value="1"/>
</dbReference>
<dbReference type="InterPro" id="IPR029787">
    <property type="entry name" value="Nucleotide_cyclase"/>
</dbReference>
<dbReference type="AlphaFoldDB" id="A0A917Z730"/>
<dbReference type="Gene3D" id="3.30.70.270">
    <property type="match status" value="1"/>
</dbReference>
<protein>
    <recommendedName>
        <fullName evidence="2">cyclic-guanylate-specific phosphodiesterase</fullName>
        <ecNumber evidence="2">3.1.4.52</ecNumber>
    </recommendedName>
</protein>
<evidence type="ECO:0000259" key="9">
    <source>
        <dbReference type="PROSITE" id="PS50883"/>
    </source>
</evidence>
<dbReference type="InterPro" id="IPR035919">
    <property type="entry name" value="EAL_sf"/>
</dbReference>
<organism evidence="11 12">
    <name type="scientific">Marinobacterium nitratireducens</name>
    <dbReference type="NCBI Taxonomy" id="518897"/>
    <lineage>
        <taxon>Bacteria</taxon>
        <taxon>Pseudomonadati</taxon>
        <taxon>Pseudomonadota</taxon>
        <taxon>Gammaproteobacteria</taxon>
        <taxon>Oceanospirillales</taxon>
        <taxon>Oceanospirillaceae</taxon>
        <taxon>Marinobacterium</taxon>
    </lineage>
</organism>
<dbReference type="SUPFAM" id="SSF55785">
    <property type="entry name" value="PYP-like sensor domain (PAS domain)"/>
    <property type="match status" value="1"/>
</dbReference>
<dbReference type="GO" id="GO:0071732">
    <property type="term" value="P:cellular response to nitric oxide"/>
    <property type="evidence" value="ECO:0007669"/>
    <property type="project" value="UniProtKB-ARBA"/>
</dbReference>
<dbReference type="PROSITE" id="PS50112">
    <property type="entry name" value="PAS"/>
    <property type="match status" value="1"/>
</dbReference>
<dbReference type="Pfam" id="PF08448">
    <property type="entry name" value="PAS_4"/>
    <property type="match status" value="1"/>
</dbReference>
<dbReference type="CDD" id="cd01948">
    <property type="entry name" value="EAL"/>
    <property type="match status" value="1"/>
</dbReference>
<evidence type="ECO:0000256" key="6">
    <source>
        <dbReference type="SAM" id="SignalP"/>
    </source>
</evidence>
<evidence type="ECO:0000259" key="10">
    <source>
        <dbReference type="PROSITE" id="PS50887"/>
    </source>
</evidence>
<evidence type="ECO:0000259" key="7">
    <source>
        <dbReference type="PROSITE" id="PS50112"/>
    </source>
</evidence>
<dbReference type="PROSITE" id="PS50883">
    <property type="entry name" value="EAL"/>
    <property type="match status" value="1"/>
</dbReference>
<dbReference type="SMART" id="SM00062">
    <property type="entry name" value="PBPb"/>
    <property type="match status" value="1"/>
</dbReference>
<dbReference type="Gene3D" id="3.30.450.20">
    <property type="entry name" value="PAS domain"/>
    <property type="match status" value="1"/>
</dbReference>
<dbReference type="SUPFAM" id="SSF55073">
    <property type="entry name" value="Nucleotide cyclase"/>
    <property type="match status" value="1"/>
</dbReference>
<feature type="coiled-coil region" evidence="5">
    <location>
        <begin position="516"/>
        <end position="543"/>
    </location>
</feature>
<dbReference type="NCBIfam" id="TIGR00254">
    <property type="entry name" value="GGDEF"/>
    <property type="match status" value="1"/>
</dbReference>
<keyword evidence="12" id="KW-1185">Reference proteome</keyword>
<dbReference type="PANTHER" id="PTHR44757">
    <property type="entry name" value="DIGUANYLATE CYCLASE DGCP"/>
    <property type="match status" value="1"/>
</dbReference>
<dbReference type="PROSITE" id="PS50113">
    <property type="entry name" value="PAC"/>
    <property type="match status" value="1"/>
</dbReference>
<dbReference type="Pfam" id="PF00990">
    <property type="entry name" value="GGDEF"/>
    <property type="match status" value="1"/>
</dbReference>
<dbReference type="CDD" id="cd00130">
    <property type="entry name" value="PAS"/>
    <property type="match status" value="1"/>
</dbReference>
<evidence type="ECO:0000256" key="4">
    <source>
        <dbReference type="ARBA" id="ARBA00051114"/>
    </source>
</evidence>
<dbReference type="Pfam" id="PF00563">
    <property type="entry name" value="EAL"/>
    <property type="match status" value="1"/>
</dbReference>
<dbReference type="InterPro" id="IPR043128">
    <property type="entry name" value="Rev_trsase/Diguanyl_cyclase"/>
</dbReference>
<feature type="domain" description="GGDEF" evidence="10">
    <location>
        <begin position="459"/>
        <end position="597"/>
    </location>
</feature>
<keyword evidence="5" id="KW-0175">Coiled coil</keyword>
<evidence type="ECO:0000313" key="12">
    <source>
        <dbReference type="Proteomes" id="UP000599578"/>
    </source>
</evidence>
<dbReference type="CDD" id="cd01949">
    <property type="entry name" value="GGDEF"/>
    <property type="match status" value="1"/>
</dbReference>
<dbReference type="SUPFAM" id="SSF53850">
    <property type="entry name" value="Periplasmic binding protein-like II"/>
    <property type="match status" value="1"/>
</dbReference>
<dbReference type="InterPro" id="IPR001633">
    <property type="entry name" value="EAL_dom"/>
</dbReference>
<dbReference type="Proteomes" id="UP000599578">
    <property type="component" value="Unassembled WGS sequence"/>
</dbReference>
<dbReference type="InterPro" id="IPR052155">
    <property type="entry name" value="Biofilm_reg_signaling"/>
</dbReference>